<dbReference type="Pfam" id="PF04055">
    <property type="entry name" value="Radical_SAM"/>
    <property type="match status" value="1"/>
</dbReference>
<dbReference type="Gene3D" id="3.30.750.200">
    <property type="match status" value="1"/>
</dbReference>
<dbReference type="GO" id="GO:0003824">
    <property type="term" value="F:catalytic activity"/>
    <property type="evidence" value="ECO:0007669"/>
    <property type="project" value="InterPro"/>
</dbReference>
<protein>
    <submittedName>
        <fullName evidence="8">TIGR01212 family radical SAM protein</fullName>
    </submittedName>
</protein>
<dbReference type="AlphaFoldDB" id="A0A9D1KCP0"/>
<evidence type="ECO:0000256" key="1">
    <source>
        <dbReference type="ARBA" id="ARBA00001966"/>
    </source>
</evidence>
<comment type="caution">
    <text evidence="8">The sequence shown here is derived from an EMBL/GenBank/DDBJ whole genome shotgun (WGS) entry which is preliminary data.</text>
</comment>
<dbReference type="SFLD" id="SFLDG01086">
    <property type="entry name" value="elongater_protein-like"/>
    <property type="match status" value="1"/>
</dbReference>
<evidence type="ECO:0000313" key="8">
    <source>
        <dbReference type="EMBL" id="HIT37557.1"/>
    </source>
</evidence>
<dbReference type="GO" id="GO:0051539">
    <property type="term" value="F:4 iron, 4 sulfur cluster binding"/>
    <property type="evidence" value="ECO:0007669"/>
    <property type="project" value="UniProtKB-KW"/>
</dbReference>
<keyword evidence="5" id="KW-0408">Iron</keyword>
<feature type="domain" description="Elp3/MiaA/NifB-like radical SAM core" evidence="7">
    <location>
        <begin position="30"/>
        <end position="257"/>
    </location>
</feature>
<keyword evidence="6" id="KW-0411">Iron-sulfur</keyword>
<dbReference type="InterPro" id="IPR005911">
    <property type="entry name" value="YhcC-like"/>
</dbReference>
<sequence length="312" mass="36364">MENKFKYTSDNKRYHTLTYYYKEKFNAKVCKVSLNANFTCPNIDGKVGFGGCIYCSKLGSGDYAGNPNESLITQFEKGKELMQRKWPNAKFIAYFQANTNTYAPLNKLKSCFEPFIERDDCIGLSIATRSDSITNLCLDYLEDISKRTYLIVELGLQTIHEKTSKLINRCSTLDNFDNMVRKLKERNINVVVHIINGLPYETEEMMIETVKHLNNLKIDGIKIHMLGVLKNTPLEKYYHNHKFHILTKEEYVNIVVKQLEYLNEEIVIHRLTEDPDPNDLIEPTWLTKKFTILNEIDKIMSTRDLYQGDKLK</sequence>
<reference evidence="8" key="1">
    <citation type="submission" date="2020-10" db="EMBL/GenBank/DDBJ databases">
        <authorList>
            <person name="Gilroy R."/>
        </authorList>
    </citation>
    <scope>NUCLEOTIDE SEQUENCE</scope>
    <source>
        <strain evidence="8">CHK195-26880</strain>
    </source>
</reference>
<evidence type="ECO:0000256" key="2">
    <source>
        <dbReference type="ARBA" id="ARBA00022485"/>
    </source>
</evidence>
<dbReference type="PANTHER" id="PTHR11135">
    <property type="entry name" value="HISTONE ACETYLTRANSFERASE-RELATED"/>
    <property type="match status" value="1"/>
</dbReference>
<dbReference type="NCBIfam" id="TIGR01212">
    <property type="entry name" value="TIGR01212 family radical SAM protein"/>
    <property type="match status" value="1"/>
</dbReference>
<keyword evidence="2" id="KW-0004">4Fe-4S</keyword>
<keyword evidence="4" id="KW-0479">Metal-binding</keyword>
<evidence type="ECO:0000256" key="4">
    <source>
        <dbReference type="ARBA" id="ARBA00022723"/>
    </source>
</evidence>
<name>A0A9D1KCP0_9FIRM</name>
<dbReference type="InterPro" id="IPR058240">
    <property type="entry name" value="rSAM_sf"/>
</dbReference>
<evidence type="ECO:0000256" key="6">
    <source>
        <dbReference type="ARBA" id="ARBA00023014"/>
    </source>
</evidence>
<dbReference type="InterPro" id="IPR032432">
    <property type="entry name" value="Radical_SAM_C"/>
</dbReference>
<dbReference type="PANTHER" id="PTHR11135:SF1">
    <property type="entry name" value="PROTEIN YHCC"/>
    <property type="match status" value="1"/>
</dbReference>
<evidence type="ECO:0000313" key="9">
    <source>
        <dbReference type="Proteomes" id="UP000886833"/>
    </source>
</evidence>
<dbReference type="SFLD" id="SFLDS00029">
    <property type="entry name" value="Radical_SAM"/>
    <property type="match status" value="1"/>
</dbReference>
<dbReference type="EMBL" id="DVKQ01000048">
    <property type="protein sequence ID" value="HIT37557.1"/>
    <property type="molecule type" value="Genomic_DNA"/>
</dbReference>
<evidence type="ECO:0000256" key="5">
    <source>
        <dbReference type="ARBA" id="ARBA00023004"/>
    </source>
</evidence>
<dbReference type="GO" id="GO:0046872">
    <property type="term" value="F:metal ion binding"/>
    <property type="evidence" value="ECO:0007669"/>
    <property type="project" value="UniProtKB-KW"/>
</dbReference>
<dbReference type="SUPFAM" id="SSF102114">
    <property type="entry name" value="Radical SAM enzymes"/>
    <property type="match status" value="1"/>
</dbReference>
<evidence type="ECO:0000259" key="7">
    <source>
        <dbReference type="SMART" id="SM00729"/>
    </source>
</evidence>
<dbReference type="Proteomes" id="UP000886833">
    <property type="component" value="Unassembled WGS sequence"/>
</dbReference>
<dbReference type="InterPro" id="IPR006638">
    <property type="entry name" value="Elp3/MiaA/NifB-like_rSAM"/>
</dbReference>
<reference evidence="8" key="2">
    <citation type="journal article" date="2021" name="PeerJ">
        <title>Extensive microbial diversity within the chicken gut microbiome revealed by metagenomics and culture.</title>
        <authorList>
            <person name="Gilroy R."/>
            <person name="Ravi A."/>
            <person name="Getino M."/>
            <person name="Pursley I."/>
            <person name="Horton D.L."/>
            <person name="Alikhan N.F."/>
            <person name="Baker D."/>
            <person name="Gharbi K."/>
            <person name="Hall N."/>
            <person name="Watson M."/>
            <person name="Adriaenssens E.M."/>
            <person name="Foster-Nyarko E."/>
            <person name="Jarju S."/>
            <person name="Secka A."/>
            <person name="Antonio M."/>
            <person name="Oren A."/>
            <person name="Chaudhuri R.R."/>
            <person name="La Ragione R."/>
            <person name="Hildebrand F."/>
            <person name="Pallen M.J."/>
        </authorList>
    </citation>
    <scope>NUCLEOTIDE SEQUENCE</scope>
    <source>
        <strain evidence="8">CHK195-26880</strain>
    </source>
</reference>
<organism evidence="8 9">
    <name type="scientific">Candidatus Onthousia faecipullorum</name>
    <dbReference type="NCBI Taxonomy" id="2840887"/>
    <lineage>
        <taxon>Bacteria</taxon>
        <taxon>Bacillati</taxon>
        <taxon>Bacillota</taxon>
        <taxon>Bacilli</taxon>
        <taxon>Candidatus Onthousia</taxon>
    </lineage>
</organism>
<dbReference type="SFLD" id="SFLDG01091">
    <property type="entry name" value="uncharacterized_CHP01210-like"/>
    <property type="match status" value="1"/>
</dbReference>
<proteinExistence type="predicted"/>
<comment type="cofactor">
    <cofactor evidence="1">
        <name>[4Fe-4S] cluster</name>
        <dbReference type="ChEBI" id="CHEBI:49883"/>
    </cofactor>
</comment>
<accession>A0A9D1KCP0</accession>
<dbReference type="InterPro" id="IPR007197">
    <property type="entry name" value="rSAM"/>
</dbReference>
<dbReference type="Pfam" id="PF16199">
    <property type="entry name" value="Radical_SAM_C"/>
    <property type="match status" value="1"/>
</dbReference>
<dbReference type="SMART" id="SM00729">
    <property type="entry name" value="Elp3"/>
    <property type="match status" value="1"/>
</dbReference>
<gene>
    <name evidence="8" type="ORF">IAB59_03650</name>
</gene>
<keyword evidence="3" id="KW-0949">S-adenosyl-L-methionine</keyword>
<evidence type="ECO:0000256" key="3">
    <source>
        <dbReference type="ARBA" id="ARBA00022691"/>
    </source>
</evidence>
<dbReference type="InterPro" id="IPR039661">
    <property type="entry name" value="ELP3"/>
</dbReference>